<feature type="chain" id="PRO_5023051032" evidence="4">
    <location>
        <begin position="30"/>
        <end position="401"/>
    </location>
</feature>
<name>A0A5D0RRR0_9RHOB</name>
<dbReference type="AlphaFoldDB" id="A0A5D0RRR0"/>
<proteinExistence type="inferred from homology"/>
<evidence type="ECO:0000256" key="1">
    <source>
        <dbReference type="ARBA" id="ARBA00010062"/>
    </source>
</evidence>
<keyword evidence="3" id="KW-0813">Transport</keyword>
<evidence type="ECO:0000259" key="5">
    <source>
        <dbReference type="Pfam" id="PF13458"/>
    </source>
</evidence>
<dbReference type="InterPro" id="IPR028081">
    <property type="entry name" value="Leu-bd"/>
</dbReference>
<evidence type="ECO:0000313" key="7">
    <source>
        <dbReference type="Proteomes" id="UP000322080"/>
    </source>
</evidence>
<evidence type="ECO:0000256" key="4">
    <source>
        <dbReference type="SAM" id="SignalP"/>
    </source>
</evidence>
<comment type="similarity">
    <text evidence="1">Belongs to the leucine-binding protein family.</text>
</comment>
<organism evidence="6 7">
    <name type="scientific">Maritimibacter fusiformis</name>
    <dbReference type="NCBI Taxonomy" id="2603819"/>
    <lineage>
        <taxon>Bacteria</taxon>
        <taxon>Pseudomonadati</taxon>
        <taxon>Pseudomonadota</taxon>
        <taxon>Alphaproteobacteria</taxon>
        <taxon>Rhodobacterales</taxon>
        <taxon>Roseobacteraceae</taxon>
        <taxon>Maritimibacter</taxon>
    </lineage>
</organism>
<evidence type="ECO:0000313" key="6">
    <source>
        <dbReference type="EMBL" id="TYB83211.1"/>
    </source>
</evidence>
<reference evidence="6 7" key="1">
    <citation type="submission" date="2019-08" db="EMBL/GenBank/DDBJ databases">
        <title>Identification of a novel species of the genus Boseongicola.</title>
        <authorList>
            <person name="Zhang X.-Q."/>
        </authorList>
    </citation>
    <scope>NUCLEOTIDE SEQUENCE [LARGE SCALE GENOMIC DNA]</scope>
    <source>
        <strain evidence="6 7">HY14</strain>
    </source>
</reference>
<feature type="domain" description="Leucine-binding protein" evidence="5">
    <location>
        <begin position="33"/>
        <end position="372"/>
    </location>
</feature>
<accession>A0A5D0RRR0</accession>
<dbReference type="EMBL" id="VSIY01000003">
    <property type="protein sequence ID" value="TYB83211.1"/>
    <property type="molecule type" value="Genomic_DNA"/>
</dbReference>
<keyword evidence="7" id="KW-1185">Reference proteome</keyword>
<dbReference type="PANTHER" id="PTHR30483:SF6">
    <property type="entry name" value="PERIPLASMIC BINDING PROTEIN OF ABC TRANSPORTER FOR NATURAL AMINO ACIDS"/>
    <property type="match status" value="1"/>
</dbReference>
<dbReference type="Proteomes" id="UP000322080">
    <property type="component" value="Unassembled WGS sequence"/>
</dbReference>
<dbReference type="InterPro" id="IPR028082">
    <property type="entry name" value="Peripla_BP_I"/>
</dbReference>
<comment type="caution">
    <text evidence="6">The sequence shown here is derived from an EMBL/GenBank/DDBJ whole genome shotgun (WGS) entry which is preliminary data.</text>
</comment>
<sequence length="401" mass="42406">MTTQKPLGATRVLAISALALAAATGGALAQDTFRIGGITSYTGAGSSLGTSFEIGWQMALDAANAEGGILGRQAVIVSADTQSDPTHGVSEIRRLIDGEKVEAILGSVVSQETIPMVPLTTEAGLLQISASASTTLTPEYGPYHFSTSPTGLNQMKANVDFAVDNLGLTKLALISDNGGMSKAAVVEIIDYMEERGVAPVIVQEFPFRTEDMTPQLFSMRNADAEGVLIINSLGDDSRKFLENRLDIGWMVPVLGNMTMTNYAQGNAALLGVEAFENVYSTQYVGMTYCPGEELWSTPFAAMAKIAQETIPDLERMGGASAMVPPYTMAEVLAKAINGAGTADGAAVAEWIESQDTIDTIAGPFAASSETHFFPTADTLRAVINPHERREDGLVMRATCDM</sequence>
<dbReference type="Gene3D" id="3.40.50.2300">
    <property type="match status" value="2"/>
</dbReference>
<keyword evidence="2 4" id="KW-0732">Signal</keyword>
<gene>
    <name evidence="6" type="ORF">FVF75_03255</name>
</gene>
<protein>
    <submittedName>
        <fullName evidence="6">ABC transporter substrate-binding protein</fullName>
    </submittedName>
</protein>
<dbReference type="RefSeq" id="WP_148376301.1">
    <property type="nucleotide sequence ID" value="NZ_VSIY01000003.1"/>
</dbReference>
<keyword evidence="3" id="KW-0029">Amino-acid transport</keyword>
<dbReference type="PANTHER" id="PTHR30483">
    <property type="entry name" value="LEUCINE-SPECIFIC-BINDING PROTEIN"/>
    <property type="match status" value="1"/>
</dbReference>
<dbReference type="SUPFAM" id="SSF53822">
    <property type="entry name" value="Periplasmic binding protein-like I"/>
    <property type="match status" value="1"/>
</dbReference>
<dbReference type="InterPro" id="IPR051010">
    <property type="entry name" value="BCAA_transport"/>
</dbReference>
<dbReference type="GO" id="GO:0006865">
    <property type="term" value="P:amino acid transport"/>
    <property type="evidence" value="ECO:0007669"/>
    <property type="project" value="UniProtKB-KW"/>
</dbReference>
<evidence type="ECO:0000256" key="2">
    <source>
        <dbReference type="ARBA" id="ARBA00022729"/>
    </source>
</evidence>
<dbReference type="Pfam" id="PF13458">
    <property type="entry name" value="Peripla_BP_6"/>
    <property type="match status" value="1"/>
</dbReference>
<evidence type="ECO:0000256" key="3">
    <source>
        <dbReference type="ARBA" id="ARBA00022970"/>
    </source>
</evidence>
<feature type="signal peptide" evidence="4">
    <location>
        <begin position="1"/>
        <end position="29"/>
    </location>
</feature>